<accession>K9U808</accession>
<keyword evidence="4 9" id="KW-0812">Transmembrane</keyword>
<evidence type="ECO:0000313" key="10">
    <source>
        <dbReference type="EMBL" id="AFY90980.1"/>
    </source>
</evidence>
<dbReference type="InParanoid" id="K9U808"/>
<keyword evidence="11" id="KW-1185">Reference proteome</keyword>
<evidence type="ECO:0000256" key="1">
    <source>
        <dbReference type="ARBA" id="ARBA00004651"/>
    </source>
</evidence>
<keyword evidence="3" id="KW-1003">Cell membrane</keyword>
<organism evidence="10 11">
    <name type="scientific">Chroococcidiopsis thermalis (strain PCC 7203)</name>
    <dbReference type="NCBI Taxonomy" id="251229"/>
    <lineage>
        <taxon>Bacteria</taxon>
        <taxon>Bacillati</taxon>
        <taxon>Cyanobacteriota</taxon>
        <taxon>Cyanophyceae</taxon>
        <taxon>Chroococcidiopsidales</taxon>
        <taxon>Chroococcidiopsidaceae</taxon>
        <taxon>Chroococcidiopsis</taxon>
    </lineage>
</organism>
<gene>
    <name evidence="10" type="ORF">Chro_5625</name>
</gene>
<dbReference type="PANTHER" id="PTHR33281:SF19">
    <property type="entry name" value="VOLTAGE-DEPENDENT ANION CHANNEL-FORMING PROTEIN YNEE"/>
    <property type="match status" value="1"/>
</dbReference>
<dbReference type="Pfam" id="PF25539">
    <property type="entry name" value="Bestrophin_2"/>
    <property type="match status" value="1"/>
</dbReference>
<keyword evidence="7 9" id="KW-0472">Membrane</keyword>
<keyword evidence="6" id="KW-0406">Ion transport</keyword>
<evidence type="ECO:0000256" key="6">
    <source>
        <dbReference type="ARBA" id="ARBA00023065"/>
    </source>
</evidence>
<evidence type="ECO:0008006" key="12">
    <source>
        <dbReference type="Google" id="ProtNLM"/>
    </source>
</evidence>
<dbReference type="GO" id="GO:0005254">
    <property type="term" value="F:chloride channel activity"/>
    <property type="evidence" value="ECO:0007669"/>
    <property type="project" value="InterPro"/>
</dbReference>
<geneLocation type="plasmid" evidence="10 11">
    <name>pCHRO.01</name>
</geneLocation>
<dbReference type="AlphaFoldDB" id="K9U808"/>
<name>K9U808_CHRTP</name>
<sequence length="344" mass="39962">MTPPSRTEKLRNKVRLKNNTSLRSWKRKFHEYTGEKLNFFQVIFRLQGSVIKTIIPWLLFFSVYSFFIALLEYHDKHIPLPKISSGVPNVVLSLNLILSLLLIFRTNTAHERFWEGRKLWGSLVNTVRNLARGIWVVVEERGTSDRVEKEAALRLVIAFAVAMKLHLRHNSMNKELKVLMTPSQYLKLKEANHPPLEIALWLGEYLQSRYRYGLLNVYQLTALQKLVDELVDILGGCERILKTPMPLLYAIYLKQLLMIYCLILPIELVENLHWWTIPVMALMSFTLFGIEELGSELENPFGRDPNDLPLDEICRTILGNVEDMLRNTNNATHSNQIPIVLKSR</sequence>
<dbReference type="EMBL" id="CP003598">
    <property type="protein sequence ID" value="AFY90980.1"/>
    <property type="molecule type" value="Genomic_DNA"/>
</dbReference>
<reference evidence="10 11" key="1">
    <citation type="submission" date="2012-06" db="EMBL/GenBank/DDBJ databases">
        <title>Finished plasmid 1 of genome of Chroococcidiopsis thermalis PCC 7203.</title>
        <authorList>
            <consortium name="US DOE Joint Genome Institute"/>
            <person name="Gugger M."/>
            <person name="Coursin T."/>
            <person name="Rippka R."/>
            <person name="Tandeau De Marsac N."/>
            <person name="Huntemann M."/>
            <person name="Wei C.-L."/>
            <person name="Han J."/>
            <person name="Detter J.C."/>
            <person name="Han C."/>
            <person name="Tapia R."/>
            <person name="Davenport K."/>
            <person name="Daligault H."/>
            <person name="Erkkila T."/>
            <person name="Gu W."/>
            <person name="Munk A.C.C."/>
            <person name="Teshima H."/>
            <person name="Xu Y."/>
            <person name="Chain P."/>
            <person name="Chen A."/>
            <person name="Krypides N."/>
            <person name="Mavromatis K."/>
            <person name="Markowitz V."/>
            <person name="Szeto E."/>
            <person name="Ivanova N."/>
            <person name="Mikhailova N."/>
            <person name="Ovchinnikova G."/>
            <person name="Pagani I."/>
            <person name="Pati A."/>
            <person name="Goodwin L."/>
            <person name="Peters L."/>
            <person name="Pitluck S."/>
            <person name="Woyke T."/>
            <person name="Kerfeld C."/>
        </authorList>
    </citation>
    <scope>NUCLEOTIDE SEQUENCE [LARGE SCALE GENOMIC DNA]</scope>
    <source>
        <strain evidence="10 11">PCC 7203</strain>
        <plasmid evidence="10 11">pCHRO.01</plasmid>
    </source>
</reference>
<keyword evidence="2" id="KW-0813">Transport</keyword>
<keyword evidence="10" id="KW-0614">Plasmid</keyword>
<feature type="transmembrane region" description="Helical" evidence="9">
    <location>
        <begin position="86"/>
        <end position="104"/>
    </location>
</feature>
<proteinExistence type="inferred from homology"/>
<dbReference type="RefSeq" id="WP_015162918.1">
    <property type="nucleotide sequence ID" value="NC_019699.1"/>
</dbReference>
<evidence type="ECO:0000256" key="7">
    <source>
        <dbReference type="ARBA" id="ARBA00023136"/>
    </source>
</evidence>
<evidence type="ECO:0000313" key="11">
    <source>
        <dbReference type="Proteomes" id="UP000010384"/>
    </source>
</evidence>
<comment type="subcellular location">
    <subcellularLocation>
        <location evidence="1">Cell membrane</location>
        <topology evidence="1">Multi-pass membrane protein</topology>
    </subcellularLocation>
</comment>
<evidence type="ECO:0000256" key="9">
    <source>
        <dbReference type="SAM" id="Phobius"/>
    </source>
</evidence>
<dbReference type="KEGG" id="cthe:Chro_5625"/>
<dbReference type="Proteomes" id="UP000010384">
    <property type="component" value="Plasmid pCHRO.01"/>
</dbReference>
<protein>
    <recommendedName>
        <fullName evidence="12">Bestrophin-like protein</fullName>
    </recommendedName>
</protein>
<dbReference type="PATRIC" id="fig|251229.3.peg.6576"/>
<comment type="similarity">
    <text evidence="8">Belongs to the anion channel-forming bestrophin (TC 1.A.46) family.</text>
</comment>
<dbReference type="InterPro" id="IPR044669">
    <property type="entry name" value="YneE/VCCN1/2-like"/>
</dbReference>
<evidence type="ECO:0000256" key="2">
    <source>
        <dbReference type="ARBA" id="ARBA00022448"/>
    </source>
</evidence>
<evidence type="ECO:0000256" key="5">
    <source>
        <dbReference type="ARBA" id="ARBA00022989"/>
    </source>
</evidence>
<dbReference type="HOGENOM" id="CLU_029790_4_1_3"/>
<feature type="transmembrane region" description="Helical" evidence="9">
    <location>
        <begin position="54"/>
        <end position="74"/>
    </location>
</feature>
<evidence type="ECO:0000256" key="8">
    <source>
        <dbReference type="ARBA" id="ARBA00034708"/>
    </source>
</evidence>
<evidence type="ECO:0000256" key="4">
    <source>
        <dbReference type="ARBA" id="ARBA00022692"/>
    </source>
</evidence>
<keyword evidence="5 9" id="KW-1133">Transmembrane helix</keyword>
<dbReference type="OrthoDB" id="445589at2"/>
<dbReference type="PANTHER" id="PTHR33281">
    <property type="entry name" value="UPF0187 PROTEIN YNEE"/>
    <property type="match status" value="1"/>
</dbReference>
<dbReference type="GO" id="GO:0005886">
    <property type="term" value="C:plasma membrane"/>
    <property type="evidence" value="ECO:0007669"/>
    <property type="project" value="UniProtKB-SubCell"/>
</dbReference>
<evidence type="ECO:0000256" key="3">
    <source>
        <dbReference type="ARBA" id="ARBA00022475"/>
    </source>
</evidence>